<reference evidence="2 3" key="1">
    <citation type="submission" date="2018-04" db="EMBL/GenBank/DDBJ databases">
        <title>Massilia violaceinigra sp. nov., a novel purple-pigmented bacterium isolated from Tianshan glacier, Xinjiang, China.</title>
        <authorList>
            <person name="Wang H."/>
        </authorList>
    </citation>
    <scope>NUCLEOTIDE SEQUENCE [LARGE SCALE GENOMIC DNA]</scope>
    <source>
        <strain evidence="2 3">B448-2</strain>
    </source>
</reference>
<dbReference type="Gene3D" id="3.30.870.10">
    <property type="entry name" value="Endonuclease Chain A"/>
    <property type="match status" value="2"/>
</dbReference>
<dbReference type="Pfam" id="PF13091">
    <property type="entry name" value="PLDc_2"/>
    <property type="match status" value="2"/>
</dbReference>
<dbReference type="AlphaFoldDB" id="A0A2U2HHB2"/>
<protein>
    <submittedName>
        <fullName evidence="2">Cardiolipin synthase B</fullName>
    </submittedName>
</protein>
<dbReference type="PANTHER" id="PTHR21248">
    <property type="entry name" value="CARDIOLIPIN SYNTHASE"/>
    <property type="match status" value="1"/>
</dbReference>
<dbReference type="OrthoDB" id="9762009at2"/>
<dbReference type="Proteomes" id="UP000241421">
    <property type="component" value="Unassembled WGS sequence"/>
</dbReference>
<organism evidence="2 3">
    <name type="scientific">Massilia glaciei</name>
    <dbReference type="NCBI Taxonomy" id="1524097"/>
    <lineage>
        <taxon>Bacteria</taxon>
        <taxon>Pseudomonadati</taxon>
        <taxon>Pseudomonadota</taxon>
        <taxon>Betaproteobacteria</taxon>
        <taxon>Burkholderiales</taxon>
        <taxon>Oxalobacteraceae</taxon>
        <taxon>Telluria group</taxon>
        <taxon>Massilia</taxon>
    </lineage>
</organism>
<evidence type="ECO:0000259" key="1">
    <source>
        <dbReference type="PROSITE" id="PS50035"/>
    </source>
</evidence>
<keyword evidence="3" id="KW-1185">Reference proteome</keyword>
<dbReference type="InterPro" id="IPR025202">
    <property type="entry name" value="PLD-like_dom"/>
</dbReference>
<evidence type="ECO:0000313" key="2">
    <source>
        <dbReference type="EMBL" id="PWF45028.1"/>
    </source>
</evidence>
<comment type="caution">
    <text evidence="2">The sequence shown here is derived from an EMBL/GenBank/DDBJ whole genome shotgun (WGS) entry which is preliminary data.</text>
</comment>
<dbReference type="InterPro" id="IPR001736">
    <property type="entry name" value="PLipase_D/transphosphatidylase"/>
</dbReference>
<accession>A0A2U2HHB2</accession>
<dbReference type="CDD" id="cd09159">
    <property type="entry name" value="PLDc_ybhO_like_2"/>
    <property type="match status" value="1"/>
</dbReference>
<dbReference type="CDD" id="cd09110">
    <property type="entry name" value="PLDc_CLS_1"/>
    <property type="match status" value="1"/>
</dbReference>
<name>A0A2U2HHB2_9BURK</name>
<sequence length="425" mass="47112">MRMKPLMAASIGAGLTLLAVFLVFNLRPGEQKIETQLKRHYSTADPQFRRSMGVLLGPPIVDGNLVEELINGDRIFPAMLDAIRKAERSITFETYIYWSETIGREFSKALIERARAGVKVHVMLDFIGSIKMDVGAIEAMEAAGIEVRRYHKPVWWKFTRLNNRTHRKVLVVDGKIGFTGGVGIADKWRGDGQDTNHWRDTHFRVEGPVVGQMQAVFSDNWTKATGTVLDGDAYFPALAARGDQAAQMFSSSPTGGSESMHLMYLLSITAARDSIDLSSAYFVPDVLTLRALAAAARRGVVVRIITPGEDIDSKIVRAASRDSFGQLLEAGVRIAEYQPTMYHVKALVVDSLLVSVGSTNFDARSFSLNDEANLNVIDSAFALRQRAVFTRDWAQAREVTLKQWQDRPWHDKLTGNLAALVGAQL</sequence>
<feature type="domain" description="PLD phosphodiesterase" evidence="1">
    <location>
        <begin position="338"/>
        <end position="365"/>
    </location>
</feature>
<feature type="domain" description="PLD phosphodiesterase" evidence="1">
    <location>
        <begin position="161"/>
        <end position="188"/>
    </location>
</feature>
<dbReference type="PANTHER" id="PTHR21248:SF22">
    <property type="entry name" value="PHOSPHOLIPASE D"/>
    <property type="match status" value="1"/>
</dbReference>
<dbReference type="GO" id="GO:0016020">
    <property type="term" value="C:membrane"/>
    <property type="evidence" value="ECO:0007669"/>
    <property type="project" value="TreeGrafter"/>
</dbReference>
<dbReference type="SUPFAM" id="SSF56024">
    <property type="entry name" value="Phospholipase D/nuclease"/>
    <property type="match status" value="2"/>
</dbReference>
<dbReference type="PROSITE" id="PS50035">
    <property type="entry name" value="PLD"/>
    <property type="match status" value="2"/>
</dbReference>
<gene>
    <name evidence="2" type="ORF">C7C56_018665</name>
</gene>
<dbReference type="GO" id="GO:0008808">
    <property type="term" value="F:cardiolipin synthase activity"/>
    <property type="evidence" value="ECO:0007669"/>
    <property type="project" value="TreeGrafter"/>
</dbReference>
<proteinExistence type="predicted"/>
<dbReference type="EMBL" id="PXWF02000259">
    <property type="protein sequence ID" value="PWF45028.1"/>
    <property type="molecule type" value="Genomic_DNA"/>
</dbReference>
<dbReference type="SMART" id="SM00155">
    <property type="entry name" value="PLDc"/>
    <property type="match status" value="2"/>
</dbReference>
<evidence type="ECO:0000313" key="3">
    <source>
        <dbReference type="Proteomes" id="UP000241421"/>
    </source>
</evidence>
<dbReference type="GO" id="GO:0032049">
    <property type="term" value="P:cardiolipin biosynthetic process"/>
    <property type="evidence" value="ECO:0007669"/>
    <property type="project" value="UniProtKB-ARBA"/>
</dbReference>